<organism evidence="3 4">
    <name type="scientific">Adineta ricciae</name>
    <name type="common">Rotifer</name>
    <dbReference type="NCBI Taxonomy" id="249248"/>
    <lineage>
        <taxon>Eukaryota</taxon>
        <taxon>Metazoa</taxon>
        <taxon>Spiralia</taxon>
        <taxon>Gnathifera</taxon>
        <taxon>Rotifera</taxon>
        <taxon>Eurotatoria</taxon>
        <taxon>Bdelloidea</taxon>
        <taxon>Adinetida</taxon>
        <taxon>Adinetidae</taxon>
        <taxon>Adineta</taxon>
    </lineage>
</organism>
<feature type="compositionally biased region" description="Low complexity" evidence="1">
    <location>
        <begin position="208"/>
        <end position="235"/>
    </location>
</feature>
<feature type="domain" description="Reverse transcriptase" evidence="2">
    <location>
        <begin position="553"/>
        <end position="845"/>
    </location>
</feature>
<dbReference type="CDD" id="cd01650">
    <property type="entry name" value="RT_nLTR_like"/>
    <property type="match status" value="1"/>
</dbReference>
<dbReference type="PANTHER" id="PTHR35450:SF2">
    <property type="entry name" value="REVERSE TRANSCRIPTASE DOMAIN-CONTAINING PROTEIN"/>
    <property type="match status" value="1"/>
</dbReference>
<name>A0A815W3C1_ADIRI</name>
<dbReference type="PANTHER" id="PTHR35450">
    <property type="entry name" value="REVERSE TRANSCRIPTASE DOMAIN-CONTAINING PROTEIN"/>
    <property type="match status" value="1"/>
</dbReference>
<dbReference type="EMBL" id="CAJNOJ010001058">
    <property type="protein sequence ID" value="CAF1540760.1"/>
    <property type="molecule type" value="Genomic_DNA"/>
</dbReference>
<evidence type="ECO:0000259" key="2">
    <source>
        <dbReference type="PROSITE" id="PS50878"/>
    </source>
</evidence>
<feature type="compositionally biased region" description="Polar residues" evidence="1">
    <location>
        <begin position="175"/>
        <end position="188"/>
    </location>
</feature>
<feature type="region of interest" description="Disordered" evidence="1">
    <location>
        <begin position="1"/>
        <end position="52"/>
    </location>
</feature>
<comment type="caution">
    <text evidence="3">The sequence shown here is derived from an EMBL/GenBank/DDBJ whole genome shotgun (WGS) entry which is preliminary data.</text>
</comment>
<protein>
    <recommendedName>
        <fullName evidence="2">Reverse transcriptase domain-containing protein</fullName>
    </recommendedName>
</protein>
<proteinExistence type="predicted"/>
<dbReference type="SUPFAM" id="SSF56672">
    <property type="entry name" value="DNA/RNA polymerases"/>
    <property type="match status" value="1"/>
</dbReference>
<evidence type="ECO:0000256" key="1">
    <source>
        <dbReference type="SAM" id="MobiDB-lite"/>
    </source>
</evidence>
<dbReference type="PROSITE" id="PS50878">
    <property type="entry name" value="RT_POL"/>
    <property type="match status" value="1"/>
</dbReference>
<feature type="compositionally biased region" description="Basic and acidic residues" evidence="1">
    <location>
        <begin position="238"/>
        <end position="248"/>
    </location>
</feature>
<gene>
    <name evidence="3" type="ORF">EDS130_LOCUS45302</name>
</gene>
<dbReference type="OrthoDB" id="5962029at2759"/>
<reference evidence="3" key="1">
    <citation type="submission" date="2021-02" db="EMBL/GenBank/DDBJ databases">
        <authorList>
            <person name="Nowell W R."/>
        </authorList>
    </citation>
    <scope>NUCLEOTIDE SEQUENCE</scope>
</reference>
<accession>A0A815W3C1</accession>
<evidence type="ECO:0000313" key="3">
    <source>
        <dbReference type="EMBL" id="CAF1540760.1"/>
    </source>
</evidence>
<dbReference type="InterPro" id="IPR000477">
    <property type="entry name" value="RT_dom"/>
</dbReference>
<dbReference type="InterPro" id="IPR043502">
    <property type="entry name" value="DNA/RNA_pol_sf"/>
</dbReference>
<sequence length="1318" mass="148989">MMSTTDLSPPLAATQRSGLQLRNRKVAWPTVDSPGAGPTADDGVSTDKSEKNVTVGVQAVTPLTQQSEISSSERIKGPSRGTSACQRKIGLSWKGKEEEELRRLVGIYTGQTGIISWSKIEEAWNQLADVSVRSKSSLSSKWRDLRSKPHLLSSTGARDDSSAGVSATIEEELVRSNSPVDPPSSTVVADTHEEKSGSKRGKKKNSNNRRNGSPPVNVNIVNNNNYNNFINNNNNDSGGDKDEGEGGDKAEIALPEISEDDIQPDLRALFHRNLKKARKEGCDGFRKSLKKVNIKSTDPLMNKVDRLIKEDFVQRKIDKPTWNQLSIGVYAGAMTVEVVANRSTVEIQRRTANWFKATSMEMDKLRKTIGKATAELGRRKNNVELAPTPRQVSNIRLLEKRYRCSSNDDINSLVERLKHRLRLLSERIDLRKADENRIKIRRSPPKMIFIDNSGEENTNATDIHKIRRYWKNIVGVKKDFQEHDQHLANWKQSISNVSEGGRIGDDLTTEMWQEVIKNLKPWKASGPDGIQGFWWKSFPSANTYLHKLVYHHLTTGTPLPQGWIANGRTVLLYKAGSRDDPSNFRPITCLNTCYKILTGYIAIYMSRYINERNMLPIEQRALQKNVWGCTHALIVDQTVVADAYYQKQRPLSVAWIDYAKAFDSVPHKYILWVLEAMQVPSPLRALIKSLMTQWRVKYEVKAKRGKCIRSQFLKIKSGVLQGDSFSPLLFCLSMAPLSHALNHLGLRYETACGRKENLTLSLTHQFYMDDLKLYASSRENLKQLLNVVKAVSKAISMKINTKKCATAHFVPKWLKNSNTVSTTTDDGDIPTLDGGSHYKYLGIDQNMQEKGDVSWDRVAKKCLQKCKRLWTSDLTYRQKVAVYNTTIIPALTYVSANLIKVSGKYESQLAKGESFDKDVRKLLVTEKARYKANSVSRLYLSADKGGCNLKSTRDSIEETTIYTWAYLCTRADLKPSLNLFGKMANRSKRSIVSDARSVLKSYKMTAKEDLETSTVLVDGVQFNKAKKLAQHVVAKMRDVNNIRRLEEWKNLKLAGRTLRTEVDIDFTVSYLWLKEGRLSSVGVRNTLAVQEGCLLTKTHPACVGQNSSLNCRKCNSKEESIEHVTSSCPKWLCTLYIDRHDSVARNIYYILCRKYDIQPPHYTQSVSSVKETEYVKLYWNQPVMTRTIIRHNKPDIVVFDKVKRTAVIFEVAVSWFTGLQRQVDIKVNRYSVNGNWEQELATPYPRGANLVTELTTMGWNVTFVPVVIGVTGETLSSLIHNLQSSLTINKSSTLKLVERLQRSAVLGTSRIVKNHLST</sequence>
<dbReference type="Pfam" id="PF00078">
    <property type="entry name" value="RVT_1"/>
    <property type="match status" value="1"/>
</dbReference>
<feature type="region of interest" description="Disordered" evidence="1">
    <location>
        <begin position="171"/>
        <end position="248"/>
    </location>
</feature>
<feature type="compositionally biased region" description="Basic residues" evidence="1">
    <location>
        <begin position="198"/>
        <end position="207"/>
    </location>
</feature>
<evidence type="ECO:0000313" key="4">
    <source>
        <dbReference type="Proteomes" id="UP000663852"/>
    </source>
</evidence>
<dbReference type="Proteomes" id="UP000663852">
    <property type="component" value="Unassembled WGS sequence"/>
</dbReference>